<dbReference type="Proteomes" id="UP000005212">
    <property type="component" value="Chromosome"/>
</dbReference>
<evidence type="ECO:0000313" key="1">
    <source>
        <dbReference type="EMBL" id="AFI31370.1"/>
    </source>
</evidence>
<sequence>MNNVLVLVFNFVFINAKLSKIWCYCIKIVINVIIVKFTVNDTKIC</sequence>
<reference evidence="2" key="2">
    <citation type="submission" date="2012-03" db="EMBL/GenBank/DDBJ databases">
        <title>Complete genome sequence of Borrelia crocidurae.</title>
        <authorList>
            <person name="Elbir H."/>
            <person name="Gimenez G."/>
            <person name="Robert C."/>
            <person name="Raoult D."/>
            <person name="Drancourt M."/>
        </authorList>
    </citation>
    <scope>NUCLEOTIDE SEQUENCE [LARGE SCALE GENOMIC DNA]</scope>
    <source>
        <strain evidence="2">Achema</strain>
    </source>
</reference>
<dbReference type="HOGENOM" id="CLU_3196795_0_0_12"/>
<gene>
    <name evidence="1" type="ordered locus">Q7M_591</name>
</gene>
<protein>
    <submittedName>
        <fullName evidence="1">Uncharacterized protein</fullName>
    </submittedName>
</protein>
<organism evidence="1 2">
    <name type="scientific">Borrelia crocidurae (strain Achema)</name>
    <dbReference type="NCBI Taxonomy" id="1155096"/>
    <lineage>
        <taxon>Bacteria</taxon>
        <taxon>Pseudomonadati</taxon>
        <taxon>Spirochaetota</taxon>
        <taxon>Spirochaetia</taxon>
        <taxon>Spirochaetales</taxon>
        <taxon>Borreliaceae</taxon>
        <taxon>Borrelia</taxon>
    </lineage>
</organism>
<reference evidence="1 2" key="1">
    <citation type="journal article" date="2012" name="J. Bacteriol.">
        <title>Complete Genome Sequence of Borrelia crocidurae.</title>
        <authorList>
            <person name="Elbir H."/>
            <person name="Gimenez G."/>
            <person name="Robert C."/>
            <person name="Bergstrom S."/>
            <person name="Cutler S."/>
            <person name="Raoult D."/>
            <person name="Drancourt M."/>
        </authorList>
    </citation>
    <scope>NUCLEOTIDE SEQUENCE [LARGE SCALE GENOMIC DNA]</scope>
    <source>
        <strain evidence="1 2">Achema</strain>
    </source>
</reference>
<dbReference type="EMBL" id="CP003426">
    <property type="protein sequence ID" value="AFI31370.1"/>
    <property type="molecule type" value="Genomic_DNA"/>
</dbReference>
<accession>I0FD14</accession>
<evidence type="ECO:0000313" key="2">
    <source>
        <dbReference type="Proteomes" id="UP000005212"/>
    </source>
</evidence>
<dbReference type="KEGG" id="bcw:Q7M_591"/>
<name>I0FD14_BORCA</name>
<dbReference type="AlphaFoldDB" id="I0FD14"/>
<proteinExistence type="predicted"/>